<gene>
    <name evidence="11" type="ORF">GPM918_LOCUS17377</name>
    <name evidence="12" type="ORF">SRO942_LOCUS17378</name>
</gene>
<keyword evidence="4 8" id="KW-1133">Transmembrane helix</keyword>
<evidence type="ECO:0000313" key="11">
    <source>
        <dbReference type="EMBL" id="CAF1073093.1"/>
    </source>
</evidence>
<dbReference type="EMBL" id="CAJOBC010004767">
    <property type="protein sequence ID" value="CAF3839997.1"/>
    <property type="molecule type" value="Genomic_DNA"/>
</dbReference>
<dbReference type="PANTHER" id="PTHR13800:SF1">
    <property type="entry name" value="TRANSIENT RECEPTOR POTENTIAL CATION CHANNEL TRPM"/>
    <property type="match status" value="1"/>
</dbReference>
<dbReference type="Proteomes" id="UP000681722">
    <property type="component" value="Unassembled WGS sequence"/>
</dbReference>
<dbReference type="PANTHER" id="PTHR13800">
    <property type="entry name" value="TRANSIENT RECEPTOR POTENTIAL CATION CHANNEL, SUBFAMILY M, MEMBER 6"/>
    <property type="match status" value="1"/>
</dbReference>
<evidence type="ECO:0000313" key="12">
    <source>
        <dbReference type="EMBL" id="CAF3839997.1"/>
    </source>
</evidence>
<name>A0A814M870_9BILA</name>
<reference evidence="11" key="1">
    <citation type="submission" date="2021-02" db="EMBL/GenBank/DDBJ databases">
        <authorList>
            <person name="Nowell W R."/>
        </authorList>
    </citation>
    <scope>NUCLEOTIDE SEQUENCE</scope>
</reference>
<dbReference type="Proteomes" id="UP000663829">
    <property type="component" value="Unassembled WGS sequence"/>
</dbReference>
<dbReference type="InterPro" id="IPR050927">
    <property type="entry name" value="TRPM"/>
</dbReference>
<keyword evidence="6 8" id="KW-0472">Membrane</keyword>
<evidence type="ECO:0000256" key="6">
    <source>
        <dbReference type="ARBA" id="ARBA00023136"/>
    </source>
</evidence>
<evidence type="ECO:0000259" key="9">
    <source>
        <dbReference type="Pfam" id="PF18139"/>
    </source>
</evidence>
<dbReference type="GO" id="GO:0005886">
    <property type="term" value="C:plasma membrane"/>
    <property type="evidence" value="ECO:0007669"/>
    <property type="project" value="TreeGrafter"/>
</dbReference>
<keyword evidence="2" id="KW-0813">Transport</keyword>
<dbReference type="EMBL" id="CAJNOQ010004766">
    <property type="protein sequence ID" value="CAF1073093.1"/>
    <property type="molecule type" value="Genomic_DNA"/>
</dbReference>
<evidence type="ECO:0000256" key="7">
    <source>
        <dbReference type="ARBA" id="ARBA00023303"/>
    </source>
</evidence>
<keyword evidence="5" id="KW-0406">Ion transport</keyword>
<sequence length="1214" mass="141429">MRYNSEYEDRKTTDYGQILFPENDRRSWYIRFPFEPVLSLDQQQQIATPLVSIPTVQQLLRRTPLFPQISQRSLAWHIVQFMRTAWNLPTPELIISVTGGAKFCNLTREMRNAFQQALISAVLTTDAWIFTGGTNSGVMKEVGNAVDKCRQKTIPCIGICSWYYTTDYEQLEQNRDPTTTTDTNLSLEKTLRNSIRLYRTRQLPKSEVTESFPLDTNHTHFLLLDDMCGANDEDWKKMFSLSKEDEHKGEIPRRADLTLKLRAEIEQEARKTTDDEHKSLIPIVQILVDGGRSSILTMCEAVALRTPVIVIQVIATLDIFLDKLTAKMNGTGKGDRKFEKLKLAMAFNKYDLVTSTILTDNTRSQWTGYELNNALCDALKFDSIHFIELLLGFNASFDRCRRYLSIDEFYRCQKKSHPLPLKNAICSEENYYKTYLNQGKEYFHVHARKRYDSMEIPDQQENMLMFNKSDIVRESGYIQSISFEYDEYPRKIQQSFVWLCVLSQLENDTYQIVFSQKILITNNNSQNLKRNLYVEKDQYLAIYLSEDCGTLTCYSSTDQVLSSAKCKNQLMNDDIKNPVKFQLIPDQAIEFNFTIDIRTGFQYSVGSLWFLSCWTCMNCIVALLLAHKIYRKAAYLRNESIHKKEFLEKAKEFDQHASRIIDKCFDEDELFANELLQMNSKLYFNYSPLQLANEMDCRSFLATKTVQKYLDHQCQNLTNVFYIIFLCLFSFVLLVDYFPLNTNGGVRSGYSNIYIPISELFVHICMWCLIVEEIREFVIHYREKCLMNNKHHIIRDYFTDDSWNYLDFAAIVFYLVGFITRFFVWEPAFIASKTSSDIQWHENSRSYTLAQNGKNLWSWQIIWNVIDWGMWKVYGQVELIDYIQSDRSIITVEKDAYGVVVFIFTIIFVCISNVLLLNVLVALFNVTLHKVQNDAHVTWAYHRYLLVKEYSKKSPLPPPLNVIYYIYQFIKQILELLKRTIKTETYGTLDSTINLDSNVTNLIVFNAADKIRQSGVINLISINFSTAPTGKSDIQLYTIKAVTGNPNQFKIITHLNIPAIEIKPVCGIQHFNVDLPVETNGYLGFRFGSGSGCPFSIERNQYYAKYTELQQAITFTNCPSKGITTSFTVIPKLIDNVTKNAELKNYTLFHKNQQQQTLIDNDMSFCRFQERNNTLREMTIAQEFYWKTLLTRIKRDEREKMCIQADPQLNDTFP</sequence>
<feature type="transmembrane region" description="Helical" evidence="8">
    <location>
        <begin position="805"/>
        <end position="824"/>
    </location>
</feature>
<dbReference type="OrthoDB" id="310870at2759"/>
<proteinExistence type="predicted"/>
<accession>A0A814M870</accession>
<evidence type="ECO:0000256" key="5">
    <source>
        <dbReference type="ARBA" id="ARBA00023065"/>
    </source>
</evidence>
<keyword evidence="7" id="KW-0407">Ion channel</keyword>
<feature type="transmembrane region" description="Helical" evidence="8">
    <location>
        <begin position="896"/>
        <end position="924"/>
    </location>
</feature>
<dbReference type="InterPro" id="IPR057366">
    <property type="entry name" value="TRPM-like"/>
</dbReference>
<keyword evidence="13" id="KW-1185">Reference proteome</keyword>
<evidence type="ECO:0000256" key="1">
    <source>
        <dbReference type="ARBA" id="ARBA00004141"/>
    </source>
</evidence>
<dbReference type="InterPro" id="IPR041491">
    <property type="entry name" value="TRPM_SLOG"/>
</dbReference>
<evidence type="ECO:0000256" key="8">
    <source>
        <dbReference type="SAM" id="Phobius"/>
    </source>
</evidence>
<evidence type="ECO:0000256" key="3">
    <source>
        <dbReference type="ARBA" id="ARBA00022692"/>
    </source>
</evidence>
<dbReference type="Pfam" id="PF25508">
    <property type="entry name" value="TRPM2"/>
    <property type="match status" value="1"/>
</dbReference>
<keyword evidence="3 8" id="KW-0812">Transmembrane</keyword>
<dbReference type="GO" id="GO:0099604">
    <property type="term" value="F:ligand-gated calcium channel activity"/>
    <property type="evidence" value="ECO:0007669"/>
    <property type="project" value="TreeGrafter"/>
</dbReference>
<feature type="transmembrane region" description="Helical" evidence="8">
    <location>
        <begin position="720"/>
        <end position="740"/>
    </location>
</feature>
<evidence type="ECO:0000313" key="13">
    <source>
        <dbReference type="Proteomes" id="UP000663829"/>
    </source>
</evidence>
<dbReference type="AlphaFoldDB" id="A0A814M870"/>
<protein>
    <submittedName>
        <fullName evidence="11">Uncharacterized protein</fullName>
    </submittedName>
</protein>
<feature type="domain" description="TRPM-like" evidence="10">
    <location>
        <begin position="615"/>
        <end position="702"/>
    </location>
</feature>
<comment type="caution">
    <text evidence="11">The sequence shown here is derived from an EMBL/GenBank/DDBJ whole genome shotgun (WGS) entry which is preliminary data.</text>
</comment>
<organism evidence="11 13">
    <name type="scientific">Didymodactylos carnosus</name>
    <dbReference type="NCBI Taxonomy" id="1234261"/>
    <lineage>
        <taxon>Eukaryota</taxon>
        <taxon>Metazoa</taxon>
        <taxon>Spiralia</taxon>
        <taxon>Gnathifera</taxon>
        <taxon>Rotifera</taxon>
        <taxon>Eurotatoria</taxon>
        <taxon>Bdelloidea</taxon>
        <taxon>Philodinida</taxon>
        <taxon>Philodinidae</taxon>
        <taxon>Didymodactylos</taxon>
    </lineage>
</organism>
<feature type="domain" description="TRPM SLOG" evidence="9">
    <location>
        <begin position="72"/>
        <end position="226"/>
    </location>
</feature>
<comment type="subcellular location">
    <subcellularLocation>
        <location evidence="1">Membrane</location>
        <topology evidence="1">Multi-pass membrane protein</topology>
    </subcellularLocation>
</comment>
<dbReference type="Pfam" id="PF18139">
    <property type="entry name" value="LSDAT_euk"/>
    <property type="match status" value="1"/>
</dbReference>
<evidence type="ECO:0000256" key="2">
    <source>
        <dbReference type="ARBA" id="ARBA00022448"/>
    </source>
</evidence>
<evidence type="ECO:0000256" key="4">
    <source>
        <dbReference type="ARBA" id="ARBA00022989"/>
    </source>
</evidence>
<evidence type="ECO:0000259" key="10">
    <source>
        <dbReference type="Pfam" id="PF25508"/>
    </source>
</evidence>
<feature type="transmembrane region" description="Helical" evidence="8">
    <location>
        <begin position="608"/>
        <end position="627"/>
    </location>
</feature>